<keyword evidence="1" id="KW-1133">Transmembrane helix</keyword>
<feature type="transmembrane region" description="Helical" evidence="1">
    <location>
        <begin position="170"/>
        <end position="192"/>
    </location>
</feature>
<dbReference type="EMBL" id="JAVHJO010000002">
    <property type="protein sequence ID" value="KAK6542647.1"/>
    <property type="molecule type" value="Genomic_DNA"/>
</dbReference>
<reference evidence="2 3" key="1">
    <citation type="submission" date="2019-10" db="EMBL/GenBank/DDBJ databases">
        <authorList>
            <person name="Palmer J.M."/>
        </authorList>
    </citation>
    <scope>NUCLEOTIDE SEQUENCE [LARGE SCALE GENOMIC DNA]</scope>
    <source>
        <strain evidence="2 3">TWF694</strain>
    </source>
</reference>
<gene>
    <name evidence="2" type="ORF">TWF694_006590</name>
</gene>
<dbReference type="PANTHER" id="PTHR35043">
    <property type="entry name" value="TRANSCRIPTION FACTOR DOMAIN-CONTAINING PROTEIN"/>
    <property type="match status" value="1"/>
</dbReference>
<dbReference type="Proteomes" id="UP001365542">
    <property type="component" value="Unassembled WGS sequence"/>
</dbReference>
<feature type="transmembrane region" description="Helical" evidence="1">
    <location>
        <begin position="334"/>
        <end position="353"/>
    </location>
</feature>
<keyword evidence="1" id="KW-0472">Membrane</keyword>
<dbReference type="AlphaFoldDB" id="A0AAV9XP00"/>
<proteinExistence type="predicted"/>
<evidence type="ECO:0000313" key="3">
    <source>
        <dbReference type="Proteomes" id="UP001365542"/>
    </source>
</evidence>
<sequence length="427" mass="49299">MNSTATLNTTVAGGDPQMLMLVGWTSAPNMRGTMSIIWTCAATTFMSLYSMQHINVPAASDTWWNLTFRRLRWLFLALLAPELFMLVAAGQWASARRSVRLMKESKFKHHDWTMKHAFYADSGGFMLRPLEDYTDFPVTAKQIHYLLEHGYIDYPTITERQIWDKSKADSFAKALACFQIFWLLIQVIARAIQNLYVTPLEVSTCALSICTLGTLFFWRHKPLDVEQPTIIEMKTNIRDLLLRAGDKANAPFRDTPLDFVESQVYVTRSWHGWLRRFIVYAGLQRGAMDRIPNDRDPQLHSFSLYFCCAILTASFACIHMCGWNFPFPSHLERMIWRVTSAGLITVLGLYGFGEMFGAHLEGYTQSGLTTMWSYKKQFPQNLLFLIPGFFYFGIRILILFEMVFCMRLLPYGAFIEVEWTNFIPHFG</sequence>
<feature type="transmembrane region" description="Helical" evidence="1">
    <location>
        <begin position="302"/>
        <end position="322"/>
    </location>
</feature>
<comment type="caution">
    <text evidence="2">The sequence shown here is derived from an EMBL/GenBank/DDBJ whole genome shotgun (WGS) entry which is preliminary data.</text>
</comment>
<evidence type="ECO:0000256" key="1">
    <source>
        <dbReference type="SAM" id="Phobius"/>
    </source>
</evidence>
<name>A0AAV9XP00_9PEZI</name>
<feature type="transmembrane region" description="Helical" evidence="1">
    <location>
        <begin position="382"/>
        <end position="400"/>
    </location>
</feature>
<protein>
    <submittedName>
        <fullName evidence="2">Uncharacterized protein</fullName>
    </submittedName>
</protein>
<accession>A0AAV9XP00</accession>
<keyword evidence="3" id="KW-1185">Reference proteome</keyword>
<keyword evidence="1" id="KW-0812">Transmembrane</keyword>
<evidence type="ECO:0000313" key="2">
    <source>
        <dbReference type="EMBL" id="KAK6542647.1"/>
    </source>
</evidence>
<organism evidence="2 3">
    <name type="scientific">Orbilia ellipsospora</name>
    <dbReference type="NCBI Taxonomy" id="2528407"/>
    <lineage>
        <taxon>Eukaryota</taxon>
        <taxon>Fungi</taxon>
        <taxon>Dikarya</taxon>
        <taxon>Ascomycota</taxon>
        <taxon>Pezizomycotina</taxon>
        <taxon>Orbiliomycetes</taxon>
        <taxon>Orbiliales</taxon>
        <taxon>Orbiliaceae</taxon>
        <taxon>Orbilia</taxon>
    </lineage>
</organism>
<feature type="transmembrane region" description="Helical" evidence="1">
    <location>
        <begin position="33"/>
        <end position="51"/>
    </location>
</feature>
<feature type="transmembrane region" description="Helical" evidence="1">
    <location>
        <begin position="71"/>
        <end position="93"/>
    </location>
</feature>
<dbReference type="PANTHER" id="PTHR35043:SF8">
    <property type="entry name" value="DUF4220 DOMAIN-CONTAINING PROTEIN"/>
    <property type="match status" value="1"/>
</dbReference>